<dbReference type="AlphaFoldDB" id="A0A6C0J8G0"/>
<dbReference type="Gene3D" id="1.20.120.310">
    <property type="entry name" value="ERV/ALR sulfhydryl oxidase domain"/>
    <property type="match status" value="1"/>
</dbReference>
<keyword evidence="6" id="KW-1015">Disulfide bond</keyword>
<keyword evidence="4" id="KW-0274">FAD</keyword>
<name>A0A6C0J8G0_9ZZZZ</name>
<organism evidence="8">
    <name type="scientific">viral metagenome</name>
    <dbReference type="NCBI Taxonomy" id="1070528"/>
    <lineage>
        <taxon>unclassified sequences</taxon>
        <taxon>metagenomes</taxon>
        <taxon>organismal metagenomes</taxon>
    </lineage>
</organism>
<dbReference type="SUPFAM" id="SSF69000">
    <property type="entry name" value="FAD-dependent thiol oxidase"/>
    <property type="match status" value="1"/>
</dbReference>
<sequence>MASNSINDYGPKMWYLIHTFAGKYSFIHSQNYITFIKTLSNLMPCFNCRLHFKKILKEHPVEQHMHSKHKLLYWTFVVHNIVNERLGKKLKKYSPVESYYICKNRDREVDITNHLWGVLFTLAYSNNKHRLEFMKFFRATLNMLEPYHRDPIEQALINIGNNPKLSLEKLVYNIYKTVENRPHKFNTLDSFYKNAGCTL</sequence>
<dbReference type="GO" id="GO:0005739">
    <property type="term" value="C:mitochondrion"/>
    <property type="evidence" value="ECO:0007669"/>
    <property type="project" value="TreeGrafter"/>
</dbReference>
<comment type="cofactor">
    <cofactor evidence="1">
        <name>FAD</name>
        <dbReference type="ChEBI" id="CHEBI:57692"/>
    </cofactor>
</comment>
<dbReference type="InterPro" id="IPR039799">
    <property type="entry name" value="ALR/ERV"/>
</dbReference>
<dbReference type="GO" id="GO:0050660">
    <property type="term" value="F:flavin adenine dinucleotide binding"/>
    <property type="evidence" value="ECO:0007669"/>
    <property type="project" value="TreeGrafter"/>
</dbReference>
<protein>
    <recommendedName>
        <fullName evidence="2">thiol oxidase</fullName>
        <ecNumber evidence="2">1.8.3.2</ecNumber>
    </recommendedName>
</protein>
<evidence type="ECO:0000313" key="8">
    <source>
        <dbReference type="EMBL" id="QHU01959.1"/>
    </source>
</evidence>
<evidence type="ECO:0000256" key="4">
    <source>
        <dbReference type="ARBA" id="ARBA00022827"/>
    </source>
</evidence>
<feature type="domain" description="ERV/ALR sulfhydryl oxidase" evidence="7">
    <location>
        <begin position="2"/>
        <end position="100"/>
    </location>
</feature>
<dbReference type="PROSITE" id="PS51324">
    <property type="entry name" value="ERV_ALR"/>
    <property type="match status" value="1"/>
</dbReference>
<evidence type="ECO:0000256" key="1">
    <source>
        <dbReference type="ARBA" id="ARBA00001974"/>
    </source>
</evidence>
<keyword evidence="3" id="KW-0285">Flavoprotein</keyword>
<dbReference type="Pfam" id="PF04777">
    <property type="entry name" value="Evr1_Alr"/>
    <property type="match status" value="1"/>
</dbReference>
<dbReference type="PANTHER" id="PTHR12645">
    <property type="entry name" value="ALR/ERV"/>
    <property type="match status" value="1"/>
</dbReference>
<evidence type="ECO:0000256" key="2">
    <source>
        <dbReference type="ARBA" id="ARBA00012512"/>
    </source>
</evidence>
<evidence type="ECO:0000256" key="6">
    <source>
        <dbReference type="ARBA" id="ARBA00023157"/>
    </source>
</evidence>
<keyword evidence="5" id="KW-0560">Oxidoreductase</keyword>
<dbReference type="EC" id="1.8.3.2" evidence="2"/>
<dbReference type="InterPro" id="IPR036774">
    <property type="entry name" value="ERV/ALR_sulphydryl_oxid_sf"/>
</dbReference>
<dbReference type="InterPro" id="IPR017905">
    <property type="entry name" value="ERV/ALR_sulphydryl_oxidase"/>
</dbReference>
<reference evidence="8" key="1">
    <citation type="journal article" date="2020" name="Nature">
        <title>Giant virus diversity and host interactions through global metagenomics.</title>
        <authorList>
            <person name="Schulz F."/>
            <person name="Roux S."/>
            <person name="Paez-Espino D."/>
            <person name="Jungbluth S."/>
            <person name="Walsh D.A."/>
            <person name="Denef V.J."/>
            <person name="McMahon K.D."/>
            <person name="Konstantinidis K.T."/>
            <person name="Eloe-Fadrosh E.A."/>
            <person name="Kyrpides N.C."/>
            <person name="Woyke T."/>
        </authorList>
    </citation>
    <scope>NUCLEOTIDE SEQUENCE</scope>
    <source>
        <strain evidence="8">GVMAG-M-3300025880-56</strain>
    </source>
</reference>
<evidence type="ECO:0000256" key="3">
    <source>
        <dbReference type="ARBA" id="ARBA00022630"/>
    </source>
</evidence>
<dbReference type="GO" id="GO:0016971">
    <property type="term" value="F:flavin-dependent sulfhydryl oxidase activity"/>
    <property type="evidence" value="ECO:0007669"/>
    <property type="project" value="InterPro"/>
</dbReference>
<evidence type="ECO:0000259" key="7">
    <source>
        <dbReference type="PROSITE" id="PS51324"/>
    </source>
</evidence>
<proteinExistence type="predicted"/>
<dbReference type="PANTHER" id="PTHR12645:SF0">
    <property type="entry name" value="FAD-LINKED SULFHYDRYL OXIDASE ALR"/>
    <property type="match status" value="1"/>
</dbReference>
<evidence type="ECO:0000256" key="5">
    <source>
        <dbReference type="ARBA" id="ARBA00023002"/>
    </source>
</evidence>
<dbReference type="EMBL" id="MN740351">
    <property type="protein sequence ID" value="QHU01959.1"/>
    <property type="molecule type" value="Genomic_DNA"/>
</dbReference>
<accession>A0A6C0J8G0</accession>